<accession>A0AA49JTF7</accession>
<evidence type="ECO:0000313" key="4">
    <source>
        <dbReference type="Proteomes" id="UP001229955"/>
    </source>
</evidence>
<reference evidence="3" key="1">
    <citation type="submission" date="2023-07" db="EMBL/GenBank/DDBJ databases">
        <authorList>
            <person name="Haufschild T."/>
            <person name="Kallscheuer N."/>
            <person name="Hammer J."/>
            <person name="Kohn T."/>
            <person name="Kabuu M."/>
            <person name="Jogler M."/>
            <person name="Wohfarth N."/>
            <person name="Heuer A."/>
            <person name="Rohde M."/>
            <person name="van Teeseling M.C.F."/>
            <person name="Jogler C."/>
        </authorList>
    </citation>
    <scope>NUCLEOTIDE SEQUENCE</scope>
    <source>
        <strain evidence="2">Strain 138</strain>
        <strain evidence="3">Strain 318</strain>
    </source>
</reference>
<dbReference type="PROSITE" id="PS51186">
    <property type="entry name" value="GNAT"/>
    <property type="match status" value="1"/>
</dbReference>
<dbReference type="Pfam" id="PF00583">
    <property type="entry name" value="Acetyltransf_1"/>
    <property type="match status" value="1"/>
</dbReference>
<sequence length="322" mass="35092">MSEPQAQVSRVSGPFAVRVEDIAPLNAIFSDAFSERYRRDGMSGVRVPPLNPAIWRFAIESAGAGAMLWRDAAGDIAAFNFAHALGREGWMGPLAVREDLQAHRLGHRIVEAGIAHLKQQGCTTIGLETMPRTMDNIGFYASMGFVPAPLTITVTMDAIGGVAPRLLGHAGSGERERLLGDCAALLARVRPGADYTRELALTLRHGLGDVLLHTAEDGQLRGFALYHEIPLVEGRSREELRVLKLAVDDARELPALMHLVRVQARRSGTMRAALRVQGEFPDALRVLVAHGARVRWTDLRMTLTGYGEVPTPVGMAISNWEI</sequence>
<dbReference type="EMBL" id="CP130612">
    <property type="protein sequence ID" value="WKW11328.1"/>
    <property type="molecule type" value="Genomic_DNA"/>
</dbReference>
<dbReference type="Gene3D" id="3.40.630.30">
    <property type="match status" value="1"/>
</dbReference>
<accession>A0AA49JZ23</accession>
<evidence type="ECO:0000313" key="2">
    <source>
        <dbReference type="EMBL" id="WKW11328.1"/>
    </source>
</evidence>
<proteinExistence type="predicted"/>
<dbReference type="InterPro" id="IPR000182">
    <property type="entry name" value="GNAT_dom"/>
</dbReference>
<dbReference type="SUPFAM" id="SSF55729">
    <property type="entry name" value="Acyl-CoA N-acyltransferases (Nat)"/>
    <property type="match status" value="1"/>
</dbReference>
<evidence type="ECO:0000313" key="3">
    <source>
        <dbReference type="EMBL" id="WKW14238.1"/>
    </source>
</evidence>
<dbReference type="EMBL" id="CP130613">
    <property type="protein sequence ID" value="WKW14238.1"/>
    <property type="molecule type" value="Genomic_DNA"/>
</dbReference>
<dbReference type="CDD" id="cd04301">
    <property type="entry name" value="NAT_SF"/>
    <property type="match status" value="1"/>
</dbReference>
<organism evidence="3 4">
    <name type="scientific">Pseudogemmatithrix spongiicola</name>
    <dbReference type="NCBI Taxonomy" id="3062599"/>
    <lineage>
        <taxon>Bacteria</taxon>
        <taxon>Pseudomonadati</taxon>
        <taxon>Gemmatimonadota</taxon>
        <taxon>Gemmatimonadia</taxon>
        <taxon>Gemmatimonadales</taxon>
        <taxon>Gemmatimonadaceae</taxon>
        <taxon>Pseudogemmatithrix</taxon>
    </lineage>
</organism>
<keyword evidence="4" id="KW-1185">Reference proteome</keyword>
<dbReference type="AlphaFoldDB" id="A0AA49JZ23"/>
<dbReference type="KEGG" id="pspc:Strain318_000569"/>
<dbReference type="InterPro" id="IPR016181">
    <property type="entry name" value="Acyl_CoA_acyltransferase"/>
</dbReference>
<gene>
    <name evidence="2" type="ORF">Strain138_000569</name>
    <name evidence="3" type="ORF">Strain318_000569</name>
</gene>
<dbReference type="RefSeq" id="WP_367887027.1">
    <property type="nucleotide sequence ID" value="NZ_CP130612.1"/>
</dbReference>
<evidence type="ECO:0000259" key="1">
    <source>
        <dbReference type="PROSITE" id="PS51186"/>
    </source>
</evidence>
<feature type="domain" description="N-acetyltransferase" evidence="1">
    <location>
        <begin position="6"/>
        <end position="168"/>
    </location>
</feature>
<name>A0AA49JZ23_9BACT</name>
<dbReference type="Proteomes" id="UP001229955">
    <property type="component" value="Chromosome"/>
</dbReference>
<protein>
    <submittedName>
        <fullName evidence="3">GNAT family N-acetyltransferase</fullName>
    </submittedName>
</protein>
<dbReference type="GO" id="GO:0016747">
    <property type="term" value="F:acyltransferase activity, transferring groups other than amino-acyl groups"/>
    <property type="evidence" value="ECO:0007669"/>
    <property type="project" value="InterPro"/>
</dbReference>